<proteinExistence type="predicted"/>
<sequence>MELPKNFKSIELWDHFKELEDFLTKCRLCGEKIRPFNSQVVTKELKAHLKIKHKISYIDPSIPYNLRHYYTNLPNCKAECIQCGTTISNREHWNLTSHLNRKHSGFVINQSQHKNVWSTPEYSRTVSLQDFEFVACEQLSETLPPLEELQASPEQVKIQEDTVNEYDPSNSESTVSLADVDPLILDLLN</sequence>
<evidence type="ECO:0000313" key="5">
    <source>
        <dbReference type="EMBL" id="TGZ53980.1"/>
    </source>
</evidence>
<protein>
    <recommendedName>
        <fullName evidence="4">BED-type domain-containing protein</fullName>
    </recommendedName>
</protein>
<organism evidence="5 6">
    <name type="scientific">Temnothorax longispinosus</name>
    <dbReference type="NCBI Taxonomy" id="300112"/>
    <lineage>
        <taxon>Eukaryota</taxon>
        <taxon>Metazoa</taxon>
        <taxon>Ecdysozoa</taxon>
        <taxon>Arthropoda</taxon>
        <taxon>Hexapoda</taxon>
        <taxon>Insecta</taxon>
        <taxon>Pterygota</taxon>
        <taxon>Neoptera</taxon>
        <taxon>Endopterygota</taxon>
        <taxon>Hymenoptera</taxon>
        <taxon>Apocrita</taxon>
        <taxon>Aculeata</taxon>
        <taxon>Formicoidea</taxon>
        <taxon>Formicidae</taxon>
        <taxon>Myrmicinae</taxon>
        <taxon>Temnothorax</taxon>
    </lineage>
</organism>
<reference evidence="5 6" key="1">
    <citation type="journal article" date="2019" name="Philos. Trans. R. Soc. Lond., B, Biol. Sci.">
        <title>Ant behaviour and brain gene expression of defending hosts depend on the ecological success of the intruding social parasite.</title>
        <authorList>
            <person name="Kaur R."/>
            <person name="Stoldt M."/>
            <person name="Jongepier E."/>
            <person name="Feldmeyer B."/>
            <person name="Menzel F."/>
            <person name="Bornberg-Bauer E."/>
            <person name="Foitzik S."/>
        </authorList>
    </citation>
    <scope>NUCLEOTIDE SEQUENCE [LARGE SCALE GENOMIC DNA]</scope>
    <source>
        <tissue evidence="5">Whole body</tissue>
    </source>
</reference>
<keyword evidence="1" id="KW-0479">Metal-binding</keyword>
<evidence type="ECO:0000256" key="3">
    <source>
        <dbReference type="ARBA" id="ARBA00022833"/>
    </source>
</evidence>
<keyword evidence="3" id="KW-0862">Zinc</keyword>
<evidence type="ECO:0000259" key="4">
    <source>
        <dbReference type="Pfam" id="PF02892"/>
    </source>
</evidence>
<dbReference type="Pfam" id="PF02892">
    <property type="entry name" value="zf-BED"/>
    <property type="match status" value="1"/>
</dbReference>
<dbReference type="EMBL" id="QBLH01000870">
    <property type="protein sequence ID" value="TGZ53980.1"/>
    <property type="molecule type" value="Genomic_DNA"/>
</dbReference>
<evidence type="ECO:0000313" key="6">
    <source>
        <dbReference type="Proteomes" id="UP000310200"/>
    </source>
</evidence>
<dbReference type="AlphaFoldDB" id="A0A4S2KVL3"/>
<evidence type="ECO:0000256" key="1">
    <source>
        <dbReference type="ARBA" id="ARBA00022723"/>
    </source>
</evidence>
<name>A0A4S2KVL3_9HYME</name>
<dbReference type="Proteomes" id="UP000310200">
    <property type="component" value="Unassembled WGS sequence"/>
</dbReference>
<dbReference type="GO" id="GO:0003677">
    <property type="term" value="F:DNA binding"/>
    <property type="evidence" value="ECO:0007669"/>
    <property type="project" value="InterPro"/>
</dbReference>
<dbReference type="GO" id="GO:0008270">
    <property type="term" value="F:zinc ion binding"/>
    <property type="evidence" value="ECO:0007669"/>
    <property type="project" value="UniProtKB-KW"/>
</dbReference>
<feature type="domain" description="BED-type" evidence="4">
    <location>
        <begin position="11"/>
        <end position="54"/>
    </location>
</feature>
<accession>A0A4S2KVL3</accession>
<evidence type="ECO:0000256" key="2">
    <source>
        <dbReference type="ARBA" id="ARBA00022771"/>
    </source>
</evidence>
<comment type="caution">
    <text evidence="5">The sequence shown here is derived from an EMBL/GenBank/DDBJ whole genome shotgun (WGS) entry which is preliminary data.</text>
</comment>
<dbReference type="InterPro" id="IPR003656">
    <property type="entry name" value="Znf_BED"/>
</dbReference>
<keyword evidence="2" id="KW-0863">Zinc-finger</keyword>
<gene>
    <name evidence="5" type="ORF">DBV15_07638</name>
</gene>
<keyword evidence="6" id="KW-1185">Reference proteome</keyword>